<protein>
    <recommendedName>
        <fullName evidence="4">Phage holin family protein</fullName>
    </recommendedName>
</protein>
<dbReference type="InterPro" id="IPR007165">
    <property type="entry name" value="Phage_holin_4_2"/>
</dbReference>
<evidence type="ECO:0000256" key="1">
    <source>
        <dbReference type="SAM" id="Phobius"/>
    </source>
</evidence>
<feature type="transmembrane region" description="Helical" evidence="1">
    <location>
        <begin position="7"/>
        <end position="23"/>
    </location>
</feature>
<gene>
    <name evidence="2" type="ORF">COY69_01880</name>
</gene>
<evidence type="ECO:0000313" key="3">
    <source>
        <dbReference type="Proteomes" id="UP000229449"/>
    </source>
</evidence>
<feature type="transmembrane region" description="Helical" evidence="1">
    <location>
        <begin position="57"/>
        <end position="77"/>
    </location>
</feature>
<dbReference type="AlphaFoldDB" id="A0A2M7R9R4"/>
<evidence type="ECO:0008006" key="4">
    <source>
        <dbReference type="Google" id="ProtNLM"/>
    </source>
</evidence>
<reference evidence="3" key="1">
    <citation type="submission" date="2017-09" db="EMBL/GenBank/DDBJ databases">
        <title>Depth-based differentiation of microbial function through sediment-hosted aquifers and enrichment of novel symbionts in the deep terrestrial subsurface.</title>
        <authorList>
            <person name="Probst A.J."/>
            <person name="Ladd B."/>
            <person name="Jarett J.K."/>
            <person name="Geller-Mcgrath D.E."/>
            <person name="Sieber C.M.K."/>
            <person name="Emerson J.B."/>
            <person name="Anantharaman K."/>
            <person name="Thomas B.C."/>
            <person name="Malmstrom R."/>
            <person name="Stieglmeier M."/>
            <person name="Klingl A."/>
            <person name="Woyke T."/>
            <person name="Ryan C.M."/>
            <person name="Banfield J.F."/>
        </authorList>
    </citation>
    <scope>NUCLEOTIDE SEQUENCE [LARGE SCALE GENOMIC DNA]</scope>
</reference>
<keyword evidence="1" id="KW-1133">Transmembrane helix</keyword>
<comment type="caution">
    <text evidence="2">The sequence shown here is derived from an EMBL/GenBank/DDBJ whole genome shotgun (WGS) entry which is preliminary data.</text>
</comment>
<proteinExistence type="predicted"/>
<dbReference type="Proteomes" id="UP000229449">
    <property type="component" value="Unassembled WGS sequence"/>
</dbReference>
<keyword evidence="1" id="KW-0812">Transmembrane</keyword>
<dbReference type="Pfam" id="PF04020">
    <property type="entry name" value="Phage_holin_4_2"/>
    <property type="match status" value="1"/>
</dbReference>
<dbReference type="PANTHER" id="PTHR37309:SF1">
    <property type="entry name" value="SLR0284 PROTEIN"/>
    <property type="match status" value="1"/>
</dbReference>
<feature type="transmembrane region" description="Helical" evidence="1">
    <location>
        <begin position="89"/>
        <end position="110"/>
    </location>
</feature>
<sequence length="114" mass="12486">MKTLLRWFLNAGVLLLIATYLPGMALGGLYSALVTALFLGLVNALIRPIIFIISLPVNILTLGLFTFVINALLFWFVASVVKGFTVENFSTALFASILFSILSFCISILLKKEV</sequence>
<dbReference type="EMBL" id="PFMA01000047">
    <property type="protein sequence ID" value="PIY93384.1"/>
    <property type="molecule type" value="Genomic_DNA"/>
</dbReference>
<organism evidence="2 3">
    <name type="scientific">Candidatus Magasanikbacteria bacterium CG_4_10_14_0_8_um_filter_32_14</name>
    <dbReference type="NCBI Taxonomy" id="1974640"/>
    <lineage>
        <taxon>Bacteria</taxon>
        <taxon>Candidatus Magasanikiibacteriota</taxon>
    </lineage>
</organism>
<feature type="transmembrane region" description="Helical" evidence="1">
    <location>
        <begin position="29"/>
        <end position="50"/>
    </location>
</feature>
<keyword evidence="1" id="KW-0472">Membrane</keyword>
<accession>A0A2M7R9R4</accession>
<name>A0A2M7R9R4_9BACT</name>
<dbReference type="PANTHER" id="PTHR37309">
    <property type="entry name" value="SLR0284 PROTEIN"/>
    <property type="match status" value="1"/>
</dbReference>
<evidence type="ECO:0000313" key="2">
    <source>
        <dbReference type="EMBL" id="PIY93384.1"/>
    </source>
</evidence>